<gene>
    <name evidence="2" type="ORF">IFM89_015920</name>
</gene>
<organism evidence="2 3">
    <name type="scientific">Coptis chinensis</name>
    <dbReference type="NCBI Taxonomy" id="261450"/>
    <lineage>
        <taxon>Eukaryota</taxon>
        <taxon>Viridiplantae</taxon>
        <taxon>Streptophyta</taxon>
        <taxon>Embryophyta</taxon>
        <taxon>Tracheophyta</taxon>
        <taxon>Spermatophyta</taxon>
        <taxon>Magnoliopsida</taxon>
        <taxon>Ranunculales</taxon>
        <taxon>Ranunculaceae</taxon>
        <taxon>Coptidoideae</taxon>
        <taxon>Coptis</taxon>
    </lineage>
</organism>
<dbReference type="AlphaFoldDB" id="A0A835LW09"/>
<accession>A0A835LW09</accession>
<name>A0A835LW09_9MAGN</name>
<evidence type="ECO:0000313" key="3">
    <source>
        <dbReference type="Proteomes" id="UP000631114"/>
    </source>
</evidence>
<protein>
    <submittedName>
        <fullName evidence="2">Uncharacterized protein</fullName>
    </submittedName>
</protein>
<keyword evidence="3" id="KW-1185">Reference proteome</keyword>
<reference evidence="2 3" key="1">
    <citation type="submission" date="2020-10" db="EMBL/GenBank/DDBJ databases">
        <title>The Coptis chinensis genome and diversification of protoberbering-type alkaloids.</title>
        <authorList>
            <person name="Wang B."/>
            <person name="Shu S."/>
            <person name="Song C."/>
            <person name="Liu Y."/>
        </authorList>
    </citation>
    <scope>NUCLEOTIDE SEQUENCE [LARGE SCALE GENOMIC DNA]</scope>
    <source>
        <strain evidence="2">HL-2020</strain>
        <tissue evidence="2">Leaf</tissue>
    </source>
</reference>
<feature type="compositionally biased region" description="Basic residues" evidence="1">
    <location>
        <begin position="208"/>
        <end position="221"/>
    </location>
</feature>
<sequence length="305" mass="33170">MGYVFPVWVDVELPEKGIEVSLSWPEWEVLHSGGGVRPEENEVVDQMYGISSSPSLAGSHRTSMSDTQRSELQDHSVVNHVRSNSNFESEGGALQFLCPNASEAHFTVEDVVVAECDVGVVGGCTKSNPSCAAELPYAHVADPIPSHVVHVERPNLLVHHLRQAQGASRSAHLASSFRNQNHSLLGANPWFSKAQMYMGLYKSGKTKGRHRSVFSRGRSKSRSTGGHSSSYPSSVPYEISPQVESLEDECSISSPIPNVPQTPIAGCIVPYEVCEGTDNFANPSRERTKWKGLCRGGSQLVQVSK</sequence>
<dbReference type="Proteomes" id="UP000631114">
    <property type="component" value="Unassembled WGS sequence"/>
</dbReference>
<dbReference type="EMBL" id="JADFTS010000005">
    <property type="protein sequence ID" value="KAF9605304.1"/>
    <property type="molecule type" value="Genomic_DNA"/>
</dbReference>
<evidence type="ECO:0000256" key="1">
    <source>
        <dbReference type="SAM" id="MobiDB-lite"/>
    </source>
</evidence>
<evidence type="ECO:0000313" key="2">
    <source>
        <dbReference type="EMBL" id="KAF9605304.1"/>
    </source>
</evidence>
<feature type="compositionally biased region" description="Low complexity" evidence="1">
    <location>
        <begin position="222"/>
        <end position="234"/>
    </location>
</feature>
<comment type="caution">
    <text evidence="2">The sequence shown here is derived from an EMBL/GenBank/DDBJ whole genome shotgun (WGS) entry which is preliminary data.</text>
</comment>
<feature type="region of interest" description="Disordered" evidence="1">
    <location>
        <begin position="208"/>
        <end position="236"/>
    </location>
</feature>
<proteinExistence type="predicted"/>